<feature type="binding site" evidence="18">
    <location>
        <begin position="105"/>
        <end position="109"/>
    </location>
    <ligand>
        <name>NAD(+)</name>
        <dbReference type="ChEBI" id="CHEBI:57540"/>
    </ligand>
</feature>
<dbReference type="Pfam" id="PF24621">
    <property type="entry name" value="DHQS_C"/>
    <property type="match status" value="1"/>
</dbReference>
<sequence length="360" mass="40407">MKAVSVQTSSKEYPVLIGEKIIHELPLFLHNEFPQLTKLMIISDENIGRLYLQDLLEVLSDFESSHIIVPNGENAKTFEVYHECLTFALKQQLDRKSLVLAFGGGAVGDLSGFVAATYMRGIPFIQIPTTILAHDSAVGGKVAINHELGKNMVGAFYQPEAVFYDLEYLRSLPEREKRSGFAEVIKHALIHDLSFYEELKEKVKTIEDLQAQLIQPYLARGIEIKANIVGEDEKETGKRAFLNFGHTLGHAVEAEMGYGGWSHGEAIIVGMRYAIQLSKKYNNLAFNDEEFTNWLISLGYQTEIPAEIPAEKLLQRMKQDKKTIGSSITFVLLEAIGNPILMKIADEELMAELERFVKNG</sequence>
<dbReference type="AlphaFoldDB" id="A0A7V7RNR2"/>
<dbReference type="UniPathway" id="UPA00053">
    <property type="reaction ID" value="UER00085"/>
</dbReference>
<dbReference type="GO" id="GO:0003856">
    <property type="term" value="F:3-dehydroquinate synthase activity"/>
    <property type="evidence" value="ECO:0007669"/>
    <property type="project" value="UniProtKB-UniRule"/>
</dbReference>
<dbReference type="EC" id="4.2.3.4" evidence="7 18"/>
<feature type="domain" description="3-dehydroquinate synthase N-terminal" evidence="19">
    <location>
        <begin position="67"/>
        <end position="178"/>
    </location>
</feature>
<keyword evidence="17 18" id="KW-0170">Cobalt</keyword>
<evidence type="ECO:0000256" key="9">
    <source>
        <dbReference type="ARBA" id="ARBA00022490"/>
    </source>
</evidence>
<evidence type="ECO:0000256" key="5">
    <source>
        <dbReference type="ARBA" id="ARBA00004661"/>
    </source>
</evidence>
<evidence type="ECO:0000256" key="10">
    <source>
        <dbReference type="ARBA" id="ARBA00022605"/>
    </source>
</evidence>
<dbReference type="PANTHER" id="PTHR43622">
    <property type="entry name" value="3-DEHYDROQUINATE SYNTHASE"/>
    <property type="match status" value="1"/>
</dbReference>
<dbReference type="GO" id="GO:0009073">
    <property type="term" value="P:aromatic amino acid family biosynthetic process"/>
    <property type="evidence" value="ECO:0007669"/>
    <property type="project" value="UniProtKB-KW"/>
</dbReference>
<evidence type="ECO:0000256" key="1">
    <source>
        <dbReference type="ARBA" id="ARBA00001393"/>
    </source>
</evidence>
<evidence type="ECO:0000256" key="4">
    <source>
        <dbReference type="ARBA" id="ARBA00004496"/>
    </source>
</evidence>
<feature type="domain" description="3-dehydroquinate synthase C-terminal" evidence="20">
    <location>
        <begin position="180"/>
        <end position="323"/>
    </location>
</feature>
<comment type="pathway">
    <text evidence="5 18">Metabolic intermediate biosynthesis; chorismate biosynthesis; chorismate from D-erythrose 4-phosphate and phosphoenolpyruvate: step 2/7.</text>
</comment>
<dbReference type="Gene3D" id="1.20.1090.10">
    <property type="entry name" value="Dehydroquinate synthase-like - alpha domain"/>
    <property type="match status" value="1"/>
</dbReference>
<dbReference type="SUPFAM" id="SSF56796">
    <property type="entry name" value="Dehydroquinate synthase-like"/>
    <property type="match status" value="1"/>
</dbReference>
<feature type="binding site" evidence="18">
    <location>
        <position position="141"/>
    </location>
    <ligand>
        <name>NAD(+)</name>
        <dbReference type="ChEBI" id="CHEBI:57540"/>
    </ligand>
</feature>
<keyword evidence="15 18" id="KW-0057">Aromatic amino acid biosynthesis</keyword>
<evidence type="ECO:0000256" key="18">
    <source>
        <dbReference type="HAMAP-Rule" id="MF_00110"/>
    </source>
</evidence>
<dbReference type="PIRSF" id="PIRSF001455">
    <property type="entry name" value="DHQ_synth"/>
    <property type="match status" value="1"/>
</dbReference>
<evidence type="ECO:0000256" key="14">
    <source>
        <dbReference type="ARBA" id="ARBA00023027"/>
    </source>
</evidence>
<comment type="cofactor">
    <cofactor evidence="18">
        <name>Co(2+)</name>
        <dbReference type="ChEBI" id="CHEBI:48828"/>
    </cofactor>
    <cofactor evidence="18">
        <name>Zn(2+)</name>
        <dbReference type="ChEBI" id="CHEBI:29105"/>
    </cofactor>
    <text evidence="18">Binds 1 divalent metal cation per subunit. Can use either Co(2+) or Zn(2+).</text>
</comment>
<dbReference type="GO" id="GO:0009423">
    <property type="term" value="P:chorismate biosynthetic process"/>
    <property type="evidence" value="ECO:0007669"/>
    <property type="project" value="UniProtKB-UniRule"/>
</dbReference>
<comment type="caution">
    <text evidence="21">The sequence shown here is derived from an EMBL/GenBank/DDBJ whole genome shotgun (WGS) entry which is preliminary data.</text>
</comment>
<protein>
    <recommendedName>
        <fullName evidence="8 18">3-dehydroquinate synthase</fullName>
        <shortName evidence="18">DHQS</shortName>
        <ecNumber evidence="7 18">4.2.3.4</ecNumber>
    </recommendedName>
</protein>
<evidence type="ECO:0000256" key="15">
    <source>
        <dbReference type="ARBA" id="ARBA00023141"/>
    </source>
</evidence>
<evidence type="ECO:0000256" key="6">
    <source>
        <dbReference type="ARBA" id="ARBA00005412"/>
    </source>
</evidence>
<comment type="cofactor">
    <cofactor evidence="2 18">
        <name>NAD(+)</name>
        <dbReference type="ChEBI" id="CHEBI:57540"/>
    </cofactor>
</comment>
<comment type="similarity">
    <text evidence="6 18">Belongs to the sugar phosphate cyclases superfamily. Dehydroquinate synthase family.</text>
</comment>
<dbReference type="GO" id="GO:0005737">
    <property type="term" value="C:cytoplasm"/>
    <property type="evidence" value="ECO:0007669"/>
    <property type="project" value="UniProtKB-SubCell"/>
</dbReference>
<evidence type="ECO:0000313" key="22">
    <source>
        <dbReference type="Proteomes" id="UP000441354"/>
    </source>
</evidence>
<dbReference type="InterPro" id="IPR050071">
    <property type="entry name" value="Dehydroquinate_synthase"/>
</dbReference>
<dbReference type="RefSeq" id="WP_151573083.1">
    <property type="nucleotide sequence ID" value="NZ_WBOT01000002.1"/>
</dbReference>
<dbReference type="EMBL" id="WBOT01000002">
    <property type="protein sequence ID" value="KAB2333682.1"/>
    <property type="molecule type" value="Genomic_DNA"/>
</dbReference>
<dbReference type="InterPro" id="IPR030960">
    <property type="entry name" value="DHQS/DOIS_N"/>
</dbReference>
<evidence type="ECO:0000256" key="12">
    <source>
        <dbReference type="ARBA" id="ARBA00022741"/>
    </source>
</evidence>
<keyword evidence="12 18" id="KW-0547">Nucleotide-binding</keyword>
<dbReference type="InterPro" id="IPR030963">
    <property type="entry name" value="DHQ_synth_fam"/>
</dbReference>
<evidence type="ECO:0000259" key="19">
    <source>
        <dbReference type="Pfam" id="PF01761"/>
    </source>
</evidence>
<keyword evidence="11 18" id="KW-0479">Metal-binding</keyword>
<comment type="caution">
    <text evidence="18">Lacks conserved residue(s) required for the propagation of feature annotation.</text>
</comment>
<gene>
    <name evidence="18" type="primary">aroB</name>
    <name evidence="21" type="ORF">F7732_06230</name>
</gene>
<feature type="binding site" evidence="18">
    <location>
        <position position="150"/>
    </location>
    <ligand>
        <name>NAD(+)</name>
        <dbReference type="ChEBI" id="CHEBI:57540"/>
    </ligand>
</feature>
<keyword evidence="14 18" id="KW-0520">NAD</keyword>
<dbReference type="Proteomes" id="UP000441354">
    <property type="component" value="Unassembled WGS sequence"/>
</dbReference>
<keyword evidence="16 18" id="KW-0456">Lyase</keyword>
<dbReference type="InterPro" id="IPR016037">
    <property type="entry name" value="DHQ_synth_AroB"/>
</dbReference>
<dbReference type="FunFam" id="3.40.50.1970:FF:000007">
    <property type="entry name" value="Pentafunctional AROM polypeptide"/>
    <property type="match status" value="1"/>
</dbReference>
<evidence type="ECO:0000256" key="11">
    <source>
        <dbReference type="ARBA" id="ARBA00022723"/>
    </source>
</evidence>
<feature type="binding site" evidence="18">
    <location>
        <position position="263"/>
    </location>
    <ligand>
        <name>Zn(2+)</name>
        <dbReference type="ChEBI" id="CHEBI:29105"/>
    </ligand>
</feature>
<name>A0A7V7RNR2_9BACI</name>
<dbReference type="Gene3D" id="3.40.50.1970">
    <property type="match status" value="1"/>
</dbReference>
<dbReference type="GO" id="GO:0046872">
    <property type="term" value="F:metal ion binding"/>
    <property type="evidence" value="ECO:0007669"/>
    <property type="project" value="UniProtKB-KW"/>
</dbReference>
<dbReference type="CDD" id="cd08195">
    <property type="entry name" value="DHQS"/>
    <property type="match status" value="1"/>
</dbReference>
<proteinExistence type="inferred from homology"/>
<keyword evidence="10 18" id="KW-0028">Amino-acid biosynthesis</keyword>
<dbReference type="GO" id="GO:0000166">
    <property type="term" value="F:nucleotide binding"/>
    <property type="evidence" value="ECO:0007669"/>
    <property type="project" value="UniProtKB-KW"/>
</dbReference>
<comment type="catalytic activity">
    <reaction evidence="1 18">
        <text>7-phospho-2-dehydro-3-deoxy-D-arabino-heptonate = 3-dehydroquinate + phosphate</text>
        <dbReference type="Rhea" id="RHEA:21968"/>
        <dbReference type="ChEBI" id="CHEBI:32364"/>
        <dbReference type="ChEBI" id="CHEBI:43474"/>
        <dbReference type="ChEBI" id="CHEBI:58394"/>
        <dbReference type="EC" id="4.2.3.4"/>
    </reaction>
</comment>
<accession>A0A7V7RNR2</accession>
<evidence type="ECO:0000256" key="8">
    <source>
        <dbReference type="ARBA" id="ARBA00017684"/>
    </source>
</evidence>
<evidence type="ECO:0000256" key="3">
    <source>
        <dbReference type="ARBA" id="ARBA00001947"/>
    </source>
</evidence>
<evidence type="ECO:0000256" key="7">
    <source>
        <dbReference type="ARBA" id="ARBA00013031"/>
    </source>
</evidence>
<evidence type="ECO:0000256" key="16">
    <source>
        <dbReference type="ARBA" id="ARBA00023239"/>
    </source>
</evidence>
<dbReference type="Pfam" id="PF01761">
    <property type="entry name" value="DHQ_synthase"/>
    <property type="match status" value="1"/>
</dbReference>
<keyword evidence="13 18" id="KW-0862">Zinc</keyword>
<feature type="binding site" evidence="18">
    <location>
        <begin position="129"/>
        <end position="130"/>
    </location>
    <ligand>
        <name>NAD(+)</name>
        <dbReference type="ChEBI" id="CHEBI:57540"/>
    </ligand>
</feature>
<evidence type="ECO:0000256" key="2">
    <source>
        <dbReference type="ARBA" id="ARBA00001911"/>
    </source>
</evidence>
<dbReference type="InterPro" id="IPR056179">
    <property type="entry name" value="DHQS_C"/>
</dbReference>
<reference evidence="21 22" key="1">
    <citation type="journal article" date="2014" name="Arch. Microbiol.">
        <title>Bacillus mesophilum sp. nov., strain IITR-54T, a novel 4-chlorobiphenyl dechlorinating bacterium.</title>
        <authorList>
            <person name="Manickam N."/>
            <person name="Singh N.K."/>
            <person name="Bajaj A."/>
            <person name="Kumar R.M."/>
            <person name="Kaur G."/>
            <person name="Kaur N."/>
            <person name="Bala M."/>
            <person name="Kumar A."/>
            <person name="Mayilraj S."/>
        </authorList>
    </citation>
    <scope>NUCLEOTIDE SEQUENCE [LARGE SCALE GENOMIC DNA]</scope>
    <source>
        <strain evidence="21 22">IITR-54</strain>
    </source>
</reference>
<keyword evidence="9 18" id="KW-0963">Cytoplasm</keyword>
<evidence type="ECO:0000313" key="21">
    <source>
        <dbReference type="EMBL" id="KAB2333682.1"/>
    </source>
</evidence>
<feature type="binding site" evidence="18">
    <location>
        <position position="246"/>
    </location>
    <ligand>
        <name>Zn(2+)</name>
        <dbReference type="ChEBI" id="CHEBI:29105"/>
    </ligand>
</feature>
<evidence type="ECO:0000256" key="17">
    <source>
        <dbReference type="ARBA" id="ARBA00023285"/>
    </source>
</evidence>
<comment type="cofactor">
    <cofactor evidence="3">
        <name>Zn(2+)</name>
        <dbReference type="ChEBI" id="CHEBI:29105"/>
    </cofactor>
</comment>
<evidence type="ECO:0000259" key="20">
    <source>
        <dbReference type="Pfam" id="PF24621"/>
    </source>
</evidence>
<comment type="subcellular location">
    <subcellularLocation>
        <location evidence="4 18">Cytoplasm</location>
    </subcellularLocation>
</comment>
<comment type="function">
    <text evidence="18">Catalyzes the conversion of 3-deoxy-D-arabino-heptulosonate 7-phosphate (DAHP) to dehydroquinate (DHQ).</text>
</comment>
<keyword evidence="22" id="KW-1185">Reference proteome</keyword>
<dbReference type="OrthoDB" id="9806583at2"/>
<dbReference type="GO" id="GO:0008652">
    <property type="term" value="P:amino acid biosynthetic process"/>
    <property type="evidence" value="ECO:0007669"/>
    <property type="project" value="UniProtKB-KW"/>
</dbReference>
<feature type="binding site" evidence="18">
    <location>
        <position position="183"/>
    </location>
    <ligand>
        <name>Zn(2+)</name>
        <dbReference type="ChEBI" id="CHEBI:29105"/>
    </ligand>
</feature>
<dbReference type="HAMAP" id="MF_00110">
    <property type="entry name" value="DHQ_synthase"/>
    <property type="match status" value="1"/>
</dbReference>
<evidence type="ECO:0000256" key="13">
    <source>
        <dbReference type="ARBA" id="ARBA00022833"/>
    </source>
</evidence>
<organism evidence="21 22">
    <name type="scientific">Bacillus mesophilum</name>
    <dbReference type="NCBI Taxonomy" id="1071718"/>
    <lineage>
        <taxon>Bacteria</taxon>
        <taxon>Bacillati</taxon>
        <taxon>Bacillota</taxon>
        <taxon>Bacilli</taxon>
        <taxon>Bacillales</taxon>
        <taxon>Bacillaceae</taxon>
        <taxon>Bacillus</taxon>
    </lineage>
</organism>
<dbReference type="NCBIfam" id="TIGR01357">
    <property type="entry name" value="aroB"/>
    <property type="match status" value="1"/>
</dbReference>
<dbReference type="PANTHER" id="PTHR43622:SF7">
    <property type="entry name" value="3-DEHYDROQUINATE SYNTHASE, CHLOROPLASTIC"/>
    <property type="match status" value="1"/>
</dbReference>